<protein>
    <submittedName>
        <fullName evidence="1">Uncharacterized protein</fullName>
    </submittedName>
</protein>
<keyword evidence="2" id="KW-1185">Reference proteome</keyword>
<gene>
    <name evidence="1" type="ORF">Nepgr_009174</name>
</gene>
<dbReference type="EMBL" id="BSYO01000007">
    <property type="protein sequence ID" value="GMH07334.1"/>
    <property type="molecule type" value="Genomic_DNA"/>
</dbReference>
<dbReference type="Proteomes" id="UP001279734">
    <property type="component" value="Unassembled WGS sequence"/>
</dbReference>
<name>A0AAD3XJZ6_NEPGR</name>
<evidence type="ECO:0000313" key="2">
    <source>
        <dbReference type="Proteomes" id="UP001279734"/>
    </source>
</evidence>
<reference evidence="1" key="1">
    <citation type="submission" date="2023-05" db="EMBL/GenBank/DDBJ databases">
        <title>Nepenthes gracilis genome sequencing.</title>
        <authorList>
            <person name="Fukushima K."/>
        </authorList>
    </citation>
    <scope>NUCLEOTIDE SEQUENCE</scope>
    <source>
        <strain evidence="1">SING2019-196</strain>
    </source>
</reference>
<comment type="caution">
    <text evidence="1">The sequence shown here is derived from an EMBL/GenBank/DDBJ whole genome shotgun (WGS) entry which is preliminary data.</text>
</comment>
<dbReference type="AlphaFoldDB" id="A0AAD3XJZ6"/>
<accession>A0AAD3XJZ6</accession>
<proteinExistence type="predicted"/>
<evidence type="ECO:0000313" key="1">
    <source>
        <dbReference type="EMBL" id="GMH07334.1"/>
    </source>
</evidence>
<organism evidence="1 2">
    <name type="scientific">Nepenthes gracilis</name>
    <name type="common">Slender pitcher plant</name>
    <dbReference type="NCBI Taxonomy" id="150966"/>
    <lineage>
        <taxon>Eukaryota</taxon>
        <taxon>Viridiplantae</taxon>
        <taxon>Streptophyta</taxon>
        <taxon>Embryophyta</taxon>
        <taxon>Tracheophyta</taxon>
        <taxon>Spermatophyta</taxon>
        <taxon>Magnoliopsida</taxon>
        <taxon>eudicotyledons</taxon>
        <taxon>Gunneridae</taxon>
        <taxon>Pentapetalae</taxon>
        <taxon>Caryophyllales</taxon>
        <taxon>Nepenthaceae</taxon>
        <taxon>Nepenthes</taxon>
    </lineage>
</organism>
<sequence>MASSLPPQLPAIPVVRVQGDLELVSDKTLTEAVVSAPHFVVVADAPGNSFGGVDAGCEAGVLPSVRDPPDNLKTGLDSN</sequence>